<evidence type="ECO:0000313" key="3">
    <source>
        <dbReference type="Proteomes" id="UP000036367"/>
    </source>
</evidence>
<reference evidence="2" key="1">
    <citation type="submission" date="2015-05" db="EMBL/GenBank/DDBJ databases">
        <title>Permanent draft genome of Rhodopirellula islandicus K833.</title>
        <authorList>
            <person name="Kizina J."/>
            <person name="Richter M."/>
            <person name="Glockner F.O."/>
            <person name="Harder J."/>
        </authorList>
    </citation>
    <scope>NUCLEOTIDE SEQUENCE [LARGE SCALE GENOMIC DNA]</scope>
    <source>
        <strain evidence="2">K833</strain>
    </source>
</reference>
<accession>A0A0J1BL28</accession>
<evidence type="ECO:0000256" key="1">
    <source>
        <dbReference type="SAM" id="MobiDB-lite"/>
    </source>
</evidence>
<feature type="compositionally biased region" description="Polar residues" evidence="1">
    <location>
        <begin position="20"/>
        <end position="31"/>
    </location>
</feature>
<evidence type="ECO:0000313" key="2">
    <source>
        <dbReference type="EMBL" id="KLU07236.1"/>
    </source>
</evidence>
<feature type="compositionally biased region" description="Gly residues" evidence="1">
    <location>
        <begin position="1"/>
        <end position="10"/>
    </location>
</feature>
<dbReference type="AlphaFoldDB" id="A0A0J1BL28"/>
<dbReference type="Proteomes" id="UP000036367">
    <property type="component" value="Unassembled WGS sequence"/>
</dbReference>
<name>A0A0J1BL28_RHOIS</name>
<dbReference type="PATRIC" id="fig|595434.4.peg.996"/>
<protein>
    <submittedName>
        <fullName evidence="2">Uncharacterized protein</fullName>
    </submittedName>
</protein>
<keyword evidence="3" id="KW-1185">Reference proteome</keyword>
<organism evidence="2 3">
    <name type="scientific">Rhodopirellula islandica</name>
    <dbReference type="NCBI Taxonomy" id="595434"/>
    <lineage>
        <taxon>Bacteria</taxon>
        <taxon>Pseudomonadati</taxon>
        <taxon>Planctomycetota</taxon>
        <taxon>Planctomycetia</taxon>
        <taxon>Pirellulales</taxon>
        <taxon>Pirellulaceae</taxon>
        <taxon>Rhodopirellula</taxon>
    </lineage>
</organism>
<dbReference type="EMBL" id="LECT01000007">
    <property type="protein sequence ID" value="KLU07236.1"/>
    <property type="molecule type" value="Genomic_DNA"/>
</dbReference>
<feature type="region of interest" description="Disordered" evidence="1">
    <location>
        <begin position="1"/>
        <end position="42"/>
    </location>
</feature>
<gene>
    <name evidence="2" type="ORF">RISK_001037</name>
</gene>
<comment type="caution">
    <text evidence="2">The sequence shown here is derived from an EMBL/GenBank/DDBJ whole genome shotgun (WGS) entry which is preliminary data.</text>
</comment>
<proteinExistence type="predicted"/>
<sequence length="42" mass="4425">MACPPMGGGKSDASVGGNLYNETEGQRQSGGPTDFKPRKERL</sequence>